<name>A0A1I4QM23_9BACI</name>
<reference evidence="2 3" key="1">
    <citation type="submission" date="2016-10" db="EMBL/GenBank/DDBJ databases">
        <authorList>
            <person name="de Groot N.N."/>
        </authorList>
    </citation>
    <scope>NUCLEOTIDE SEQUENCE [LARGE SCALE GENOMIC DNA]</scope>
    <source>
        <strain evidence="2 3">CGMCC 1.6134</strain>
    </source>
</reference>
<evidence type="ECO:0000256" key="1">
    <source>
        <dbReference type="SAM" id="Coils"/>
    </source>
</evidence>
<protein>
    <submittedName>
        <fullName evidence="2">Uncharacterized protein</fullName>
    </submittedName>
</protein>
<accession>A0A1I4QM23</accession>
<proteinExistence type="predicted"/>
<organism evidence="2 3">
    <name type="scientific">Salibacterium qingdaonense</name>
    <dbReference type="NCBI Taxonomy" id="266892"/>
    <lineage>
        <taxon>Bacteria</taxon>
        <taxon>Bacillati</taxon>
        <taxon>Bacillota</taxon>
        <taxon>Bacilli</taxon>
        <taxon>Bacillales</taxon>
        <taxon>Bacillaceae</taxon>
    </lineage>
</organism>
<feature type="coiled-coil region" evidence="1">
    <location>
        <begin position="12"/>
        <end position="39"/>
    </location>
</feature>
<dbReference type="EMBL" id="FOTY01000045">
    <property type="protein sequence ID" value="SFM41152.1"/>
    <property type="molecule type" value="Genomic_DNA"/>
</dbReference>
<keyword evidence="3" id="KW-1185">Reference proteome</keyword>
<dbReference type="AlphaFoldDB" id="A0A1I4QM23"/>
<evidence type="ECO:0000313" key="2">
    <source>
        <dbReference type="EMBL" id="SFM41152.1"/>
    </source>
</evidence>
<evidence type="ECO:0000313" key="3">
    <source>
        <dbReference type="Proteomes" id="UP000199668"/>
    </source>
</evidence>
<gene>
    <name evidence="2" type="ORF">SAMN04488054_1459</name>
</gene>
<dbReference type="Proteomes" id="UP000199668">
    <property type="component" value="Unassembled WGS sequence"/>
</dbReference>
<sequence length="340" mass="40556">MKIGNLHEGQTIKNYKALCAELEMEIKRDNSKKAQIKELERYIAYHKEGHQIIIDEIYDEPLPKEDGRGKSEGSRNNNTVFSDTIKTLLLHMLASKNNHQIKKTKNRILMDMHAINSNFSFCSEYVKATAEHLNIDRHIVYDYFSTTRNMLHQKLNTALNQLSKKSLIHYQQIIMVYDGSHREATTEEVKNILELERELLDEMGFEEINHVRESAKWKKFKEQIENRVQRHVGVTFYYQAYDIIISEKYIEREYQKMLDWILEEEEVNEYLIFLNNTVREKLIINAKKRKRKKGGKMEKTRRRFDYENKMNDLVAGTIPQHSRDIANEIRYKYLNDEDDV</sequence>
<dbReference type="STRING" id="266892.SAMN04488054_1459"/>
<keyword evidence="1" id="KW-0175">Coiled coil</keyword>